<keyword evidence="4" id="KW-1185">Reference proteome</keyword>
<dbReference type="Pfam" id="PF11951">
    <property type="entry name" value="Fungal_trans_2"/>
    <property type="match status" value="1"/>
</dbReference>
<proteinExistence type="predicted"/>
<dbReference type="OrthoDB" id="5130013at2759"/>
<dbReference type="GO" id="GO:0003700">
    <property type="term" value="F:DNA-binding transcription factor activity"/>
    <property type="evidence" value="ECO:0007669"/>
    <property type="project" value="TreeGrafter"/>
</dbReference>
<dbReference type="GeneID" id="55998738"/>
<keyword evidence="2" id="KW-0539">Nucleus</keyword>
<comment type="subcellular location">
    <subcellularLocation>
        <location evidence="1">Nucleus</location>
    </subcellularLocation>
</comment>
<dbReference type="RefSeq" id="XP_035350261.1">
    <property type="nucleotide sequence ID" value="XM_035494368.1"/>
</dbReference>
<dbReference type="AlphaFoldDB" id="A0A7H8RDC4"/>
<dbReference type="PANTHER" id="PTHR37534:SF39">
    <property type="entry name" value="TRANSCRIPTION FACTOR DOMAIN-CONTAINING PROTEIN"/>
    <property type="match status" value="1"/>
</dbReference>
<dbReference type="EMBL" id="CP055903">
    <property type="protein sequence ID" value="QKX64087.1"/>
    <property type="molecule type" value="Genomic_DNA"/>
</dbReference>
<evidence type="ECO:0000256" key="2">
    <source>
        <dbReference type="ARBA" id="ARBA00023242"/>
    </source>
</evidence>
<sequence>MEVGFPGPKNETASKALYFSSRLGVHGRSEDFGSAQPTIPAQIPSRRLNSAAEHNLFQYFDHVVVQALATIPRTSVTLRAVIARLALSSNAQSSQAVMQSIFALSSLHRHGIQLQTIKFKTSALGALRSSSGSGIGRHEVARHIAALMLLCAYEIEQAWNSSCQWLFYINGVKNVIKASSPSIEQDTDHEYLALLDWVHYQDTMAHFSLHHWRLRKRPGKDPGFDQLVSLLPKPGVKISLKFEQPPISHFIFLRLLSEVFSTVQDKSYPTFCGEDYKNRLKLLELNISRVKNDDVSICFYEQDTARCFEVFQLAALIYITRMLGDSGDDDLEETTNSRISAGFAILAKMGTCTRQFPLLVLGCEARSDFDRITILDLIDRTRVKFPSACLVGLRNLIQTLWAQDDLAEEALEYEKKLTAVISSSETLPALF</sequence>
<dbReference type="KEGG" id="trg:TRUGW13939_11260"/>
<evidence type="ECO:0000313" key="3">
    <source>
        <dbReference type="EMBL" id="QKX64087.1"/>
    </source>
</evidence>
<organism evidence="3 4">
    <name type="scientific">Talaromyces rugulosus</name>
    <name type="common">Penicillium rugulosum</name>
    <dbReference type="NCBI Taxonomy" id="121627"/>
    <lineage>
        <taxon>Eukaryota</taxon>
        <taxon>Fungi</taxon>
        <taxon>Dikarya</taxon>
        <taxon>Ascomycota</taxon>
        <taxon>Pezizomycotina</taxon>
        <taxon>Eurotiomycetes</taxon>
        <taxon>Eurotiomycetidae</taxon>
        <taxon>Eurotiales</taxon>
        <taxon>Trichocomaceae</taxon>
        <taxon>Talaromyces</taxon>
        <taxon>Talaromyces sect. Islandici</taxon>
    </lineage>
</organism>
<dbReference type="GO" id="GO:0045944">
    <property type="term" value="P:positive regulation of transcription by RNA polymerase II"/>
    <property type="evidence" value="ECO:0007669"/>
    <property type="project" value="TreeGrafter"/>
</dbReference>
<dbReference type="GO" id="GO:0005634">
    <property type="term" value="C:nucleus"/>
    <property type="evidence" value="ECO:0007669"/>
    <property type="project" value="UniProtKB-SubCell"/>
</dbReference>
<dbReference type="InterPro" id="IPR021858">
    <property type="entry name" value="Fun_TF"/>
</dbReference>
<dbReference type="GO" id="GO:0000976">
    <property type="term" value="F:transcription cis-regulatory region binding"/>
    <property type="evidence" value="ECO:0007669"/>
    <property type="project" value="TreeGrafter"/>
</dbReference>
<evidence type="ECO:0000256" key="1">
    <source>
        <dbReference type="ARBA" id="ARBA00004123"/>
    </source>
</evidence>
<gene>
    <name evidence="3" type="ORF">TRUGW13939_11260</name>
</gene>
<evidence type="ECO:0000313" key="4">
    <source>
        <dbReference type="Proteomes" id="UP000509510"/>
    </source>
</evidence>
<evidence type="ECO:0008006" key="5">
    <source>
        <dbReference type="Google" id="ProtNLM"/>
    </source>
</evidence>
<name>A0A7H8RDC4_TALRU</name>
<dbReference type="Proteomes" id="UP000509510">
    <property type="component" value="Chromosome VI"/>
</dbReference>
<protein>
    <recommendedName>
        <fullName evidence="5">Transcription factor domain-containing protein</fullName>
    </recommendedName>
</protein>
<accession>A0A7H8RDC4</accession>
<dbReference type="PANTHER" id="PTHR37534">
    <property type="entry name" value="TRANSCRIPTIONAL ACTIVATOR PROTEIN UGA3"/>
    <property type="match status" value="1"/>
</dbReference>
<reference evidence="4" key="1">
    <citation type="submission" date="2020-06" db="EMBL/GenBank/DDBJ databases">
        <title>A chromosome-scale genome assembly of Talaromyces rugulosus W13939.</title>
        <authorList>
            <person name="Wang B."/>
            <person name="Guo L."/>
            <person name="Ye K."/>
            <person name="Wang L."/>
        </authorList>
    </citation>
    <scope>NUCLEOTIDE SEQUENCE [LARGE SCALE GENOMIC DNA]</scope>
    <source>
        <strain evidence="4">W13939</strain>
    </source>
</reference>